<keyword evidence="5 6" id="KW-0472">Membrane</keyword>
<evidence type="ECO:0000256" key="4">
    <source>
        <dbReference type="ARBA" id="ARBA00022989"/>
    </source>
</evidence>
<evidence type="ECO:0000313" key="8">
    <source>
        <dbReference type="EMBL" id="KAK8783403.1"/>
    </source>
</evidence>
<comment type="subcellular location">
    <subcellularLocation>
        <location evidence="1">Membrane</location>
        <topology evidence="1">Multi-pass membrane protein</topology>
    </subcellularLocation>
</comment>
<dbReference type="SUPFAM" id="SSF144091">
    <property type="entry name" value="Rhomboid-like"/>
    <property type="match status" value="1"/>
</dbReference>
<dbReference type="Pfam" id="PF01694">
    <property type="entry name" value="Rhomboid"/>
    <property type="match status" value="1"/>
</dbReference>
<evidence type="ECO:0000256" key="2">
    <source>
        <dbReference type="ARBA" id="ARBA00009045"/>
    </source>
</evidence>
<protein>
    <recommendedName>
        <fullName evidence="7">Peptidase S54 rhomboid domain-containing protein</fullName>
    </recommendedName>
</protein>
<dbReference type="Proteomes" id="UP001321473">
    <property type="component" value="Unassembled WGS sequence"/>
</dbReference>
<dbReference type="GO" id="GO:0004252">
    <property type="term" value="F:serine-type endopeptidase activity"/>
    <property type="evidence" value="ECO:0007669"/>
    <property type="project" value="InterPro"/>
</dbReference>
<keyword evidence="4 6" id="KW-1133">Transmembrane helix</keyword>
<organism evidence="8 9">
    <name type="scientific">Amblyomma americanum</name>
    <name type="common">Lone star tick</name>
    <dbReference type="NCBI Taxonomy" id="6943"/>
    <lineage>
        <taxon>Eukaryota</taxon>
        <taxon>Metazoa</taxon>
        <taxon>Ecdysozoa</taxon>
        <taxon>Arthropoda</taxon>
        <taxon>Chelicerata</taxon>
        <taxon>Arachnida</taxon>
        <taxon>Acari</taxon>
        <taxon>Parasitiformes</taxon>
        <taxon>Ixodida</taxon>
        <taxon>Ixodoidea</taxon>
        <taxon>Ixodidae</taxon>
        <taxon>Amblyomminae</taxon>
        <taxon>Amblyomma</taxon>
    </lineage>
</organism>
<dbReference type="EMBL" id="JARKHS020005583">
    <property type="protein sequence ID" value="KAK8783403.1"/>
    <property type="molecule type" value="Genomic_DNA"/>
</dbReference>
<evidence type="ECO:0000256" key="6">
    <source>
        <dbReference type="SAM" id="Phobius"/>
    </source>
</evidence>
<reference evidence="8 9" key="1">
    <citation type="journal article" date="2023" name="Arcadia Sci">
        <title>De novo assembly of a long-read Amblyomma americanum tick genome.</title>
        <authorList>
            <person name="Chou S."/>
            <person name="Poskanzer K.E."/>
            <person name="Rollins M."/>
            <person name="Thuy-Boun P.S."/>
        </authorList>
    </citation>
    <scope>NUCLEOTIDE SEQUENCE [LARGE SCALE GENOMIC DNA]</scope>
    <source>
        <strain evidence="8">F_SG_1</strain>
        <tissue evidence="8">Salivary glands</tissue>
    </source>
</reference>
<keyword evidence="3 6" id="KW-0812">Transmembrane</keyword>
<proteinExistence type="inferred from homology"/>
<evidence type="ECO:0000256" key="1">
    <source>
        <dbReference type="ARBA" id="ARBA00004141"/>
    </source>
</evidence>
<sequence length="349" mass="39589">MGGSMTAARKQKIWMEEIPYWTEIYKKLQRGDKAYAVELLAFLTPNSKCPASILQELNELVNENEQSSLNLEQFLLMCTSGRPASVRQKRFHKVVTAAANVYAGRLQRARLVRHAMVDYPVFLIQVLFFGLVIVTQIVVYLQYLFWCCPETQREMDDHLRFDDKLVLVLERKREVWRTVSFVLVTFNGLSLVLAVAIELLVCLPLSLLQSPWKIPYLYAAGAFTAAELAFICGYYYTAGASAAVYSVLWAHVVDIIVNYRQFGSAIGRVVLIVLYTTVDAVQAYYLNPIPSVGTLPHLVGVFVGCTLGLAVLRKNKGRKWEKWVYGTIKFLYWALIAWAFALAAWGPTY</sequence>
<dbReference type="InterPro" id="IPR051739">
    <property type="entry name" value="Rhomboid_IM_Serine_Proteases"/>
</dbReference>
<feature type="transmembrane region" description="Helical" evidence="6">
    <location>
        <begin position="292"/>
        <end position="312"/>
    </location>
</feature>
<accession>A0AAQ4F972</accession>
<dbReference type="PANTHER" id="PTHR45840">
    <property type="entry name" value="RHOMBOID-RELATED PROTEIN"/>
    <property type="match status" value="1"/>
</dbReference>
<comment type="similarity">
    <text evidence="2">Belongs to the peptidase S54 family.</text>
</comment>
<gene>
    <name evidence="8" type="ORF">V5799_010232</name>
</gene>
<keyword evidence="9" id="KW-1185">Reference proteome</keyword>
<dbReference type="AlphaFoldDB" id="A0AAQ4F972"/>
<evidence type="ECO:0000313" key="9">
    <source>
        <dbReference type="Proteomes" id="UP001321473"/>
    </source>
</evidence>
<dbReference type="InterPro" id="IPR035952">
    <property type="entry name" value="Rhomboid-like_sf"/>
</dbReference>
<feature type="transmembrane region" description="Helical" evidence="6">
    <location>
        <begin position="119"/>
        <end position="145"/>
    </location>
</feature>
<feature type="domain" description="Peptidase S54 rhomboid" evidence="7">
    <location>
        <begin position="173"/>
        <end position="313"/>
    </location>
</feature>
<evidence type="ECO:0000256" key="5">
    <source>
        <dbReference type="ARBA" id="ARBA00023136"/>
    </source>
</evidence>
<dbReference type="GO" id="GO:0016020">
    <property type="term" value="C:membrane"/>
    <property type="evidence" value="ECO:0007669"/>
    <property type="project" value="UniProtKB-SubCell"/>
</dbReference>
<dbReference type="Gene3D" id="1.20.1540.10">
    <property type="entry name" value="Rhomboid-like"/>
    <property type="match status" value="1"/>
</dbReference>
<evidence type="ECO:0000259" key="7">
    <source>
        <dbReference type="Pfam" id="PF01694"/>
    </source>
</evidence>
<comment type="caution">
    <text evidence="8">The sequence shown here is derived from an EMBL/GenBank/DDBJ whole genome shotgun (WGS) entry which is preliminary data.</text>
</comment>
<feature type="transmembrane region" description="Helical" evidence="6">
    <location>
        <begin position="266"/>
        <end position="286"/>
    </location>
</feature>
<evidence type="ECO:0000256" key="3">
    <source>
        <dbReference type="ARBA" id="ARBA00022692"/>
    </source>
</evidence>
<feature type="transmembrane region" description="Helical" evidence="6">
    <location>
        <begin position="179"/>
        <end position="203"/>
    </location>
</feature>
<name>A0AAQ4F972_AMBAM</name>
<dbReference type="InterPro" id="IPR022764">
    <property type="entry name" value="Peptidase_S54_rhomboid_dom"/>
</dbReference>
<feature type="transmembrane region" description="Helical" evidence="6">
    <location>
        <begin position="324"/>
        <end position="345"/>
    </location>
</feature>
<dbReference type="PANTHER" id="PTHR45840:SF2">
    <property type="entry name" value="PROTEIN RHOMBOID-RELATED"/>
    <property type="match status" value="1"/>
</dbReference>
<feature type="transmembrane region" description="Helical" evidence="6">
    <location>
        <begin position="215"/>
        <end position="236"/>
    </location>
</feature>